<feature type="transmembrane region" description="Helical" evidence="14">
    <location>
        <begin position="127"/>
        <end position="143"/>
    </location>
</feature>
<evidence type="ECO:0000256" key="1">
    <source>
        <dbReference type="ARBA" id="ARBA00004651"/>
    </source>
</evidence>
<keyword evidence="7 14" id="KW-0812">Transmembrane</keyword>
<evidence type="ECO:0000256" key="2">
    <source>
        <dbReference type="ARBA" id="ARBA00011738"/>
    </source>
</evidence>
<feature type="transmembrane region" description="Helical" evidence="14">
    <location>
        <begin position="27"/>
        <end position="44"/>
    </location>
</feature>
<sequence length="256" mass="26998">MGLISLVGLLALKRPFGKVLVGTLKPILGYFMLGAGAGVIVTNLEPLGIMVENGFNIKGVVPNNEAIVSIAQGILGKETMVILLLGLIFNILIARFTKYKYIFLTGHHSFFMAALLSAVLGTAFKGIPLMLIGGFFLGAWSALSPAIGQKFTLKVTDGEEIAMGHFGSLGYYLSALVGKLVGDPQDSTEKMNIPDSLNFLRDTTISTALTMCAIYLVLALVNGPAFIESNVSGGTNFIIFAITTALKFAVGGSNSV</sequence>
<keyword evidence="6" id="KW-0598">Phosphotransferase system</keyword>
<feature type="transmembrane region" description="Helical" evidence="14">
    <location>
        <begin position="102"/>
        <end position="120"/>
    </location>
</feature>
<proteinExistence type="inferred from homology"/>
<keyword evidence="8 14" id="KW-1133">Transmembrane helix</keyword>
<name>A0ABD0Y7P0_9HEMI</name>
<dbReference type="Proteomes" id="UP001558652">
    <property type="component" value="Unassembled WGS sequence"/>
</dbReference>
<comment type="function">
    <text evidence="10">The phosphoenolpyruvate-dependent sugar phosphotransferase system (sugar PTS), a major carbohydrate active transport system, catalyzes the phosphorylation of incoming sugar substrates concomitantly with their translocation across the cell membrane. The enzyme II UlaABC PTS system is involved in ascorbate transport.</text>
</comment>
<dbReference type="InterPro" id="IPR051562">
    <property type="entry name" value="Ascorbate-PTS_EIIC"/>
</dbReference>
<evidence type="ECO:0000256" key="6">
    <source>
        <dbReference type="ARBA" id="ARBA00022683"/>
    </source>
</evidence>
<evidence type="ECO:0000256" key="12">
    <source>
        <dbReference type="ARBA" id="ARBA00039702"/>
    </source>
</evidence>
<keyword evidence="3" id="KW-0813">Transport</keyword>
<evidence type="ECO:0000256" key="8">
    <source>
        <dbReference type="ARBA" id="ARBA00022989"/>
    </source>
</evidence>
<dbReference type="Pfam" id="PF03611">
    <property type="entry name" value="EIIC-GAT"/>
    <property type="match status" value="1"/>
</dbReference>
<keyword evidence="5" id="KW-0762">Sugar transport</keyword>
<evidence type="ECO:0000256" key="7">
    <source>
        <dbReference type="ARBA" id="ARBA00022692"/>
    </source>
</evidence>
<dbReference type="GO" id="GO:0009401">
    <property type="term" value="P:phosphoenolpyruvate-dependent sugar phosphotransferase system"/>
    <property type="evidence" value="ECO:0007669"/>
    <property type="project" value="UniProtKB-KW"/>
</dbReference>
<evidence type="ECO:0000256" key="11">
    <source>
        <dbReference type="ARBA" id="ARBA00038218"/>
    </source>
</evidence>
<dbReference type="PANTHER" id="PTHR33843">
    <property type="entry name" value="ASCORBATE-SPECIFIC PTS SYSTEM EIIC COMPONENT"/>
    <property type="match status" value="1"/>
</dbReference>
<comment type="similarity">
    <text evidence="11">Belongs to the UlaA family.</text>
</comment>
<keyword evidence="16" id="KW-1185">Reference proteome</keyword>
<dbReference type="EMBL" id="JBFDAA010000025">
    <property type="protein sequence ID" value="KAL1110068.1"/>
    <property type="molecule type" value="Genomic_DNA"/>
</dbReference>
<evidence type="ECO:0000256" key="4">
    <source>
        <dbReference type="ARBA" id="ARBA00022475"/>
    </source>
</evidence>
<dbReference type="PANTHER" id="PTHR33843:SF4">
    <property type="entry name" value="ASCORBATE-SPECIFIC PTS SYSTEM EIIC COMPONENT"/>
    <property type="match status" value="1"/>
</dbReference>
<evidence type="ECO:0000313" key="15">
    <source>
        <dbReference type="EMBL" id="KAL1110068.1"/>
    </source>
</evidence>
<keyword evidence="4" id="KW-1003">Cell membrane</keyword>
<dbReference type="InterPro" id="IPR004703">
    <property type="entry name" value="PTS_sugar-sp_permease"/>
</dbReference>
<dbReference type="GO" id="GO:0005886">
    <property type="term" value="C:plasma membrane"/>
    <property type="evidence" value="ECO:0007669"/>
    <property type="project" value="UniProtKB-SubCell"/>
</dbReference>
<reference evidence="15 16" key="1">
    <citation type="submission" date="2024-07" db="EMBL/GenBank/DDBJ databases">
        <title>Chromosome-level genome assembly of the water stick insect Ranatra chinensis (Heteroptera: Nepidae).</title>
        <authorList>
            <person name="Liu X."/>
        </authorList>
    </citation>
    <scope>NUCLEOTIDE SEQUENCE [LARGE SCALE GENOMIC DNA]</scope>
    <source>
        <strain evidence="15">Cailab_2021Rc</strain>
        <tissue evidence="15">Muscle</tissue>
    </source>
</reference>
<evidence type="ECO:0000256" key="10">
    <source>
        <dbReference type="ARBA" id="ARBA00037387"/>
    </source>
</evidence>
<evidence type="ECO:0000256" key="3">
    <source>
        <dbReference type="ARBA" id="ARBA00022448"/>
    </source>
</evidence>
<evidence type="ECO:0000256" key="14">
    <source>
        <dbReference type="SAM" id="Phobius"/>
    </source>
</evidence>
<feature type="transmembrane region" description="Helical" evidence="14">
    <location>
        <begin position="233"/>
        <end position="250"/>
    </location>
</feature>
<feature type="transmembrane region" description="Helical" evidence="14">
    <location>
        <begin position="203"/>
        <end position="227"/>
    </location>
</feature>
<accession>A0ABD0Y7P0</accession>
<keyword evidence="9 14" id="KW-0472">Membrane</keyword>
<protein>
    <recommendedName>
        <fullName evidence="12">Ascorbate-specific PTS system EIIC component</fullName>
    </recommendedName>
    <alternativeName>
        <fullName evidence="13">Ascorbate-specific permease IIC component UlaA</fullName>
    </alternativeName>
</protein>
<comment type="subunit">
    <text evidence="2">Homodimer.</text>
</comment>
<dbReference type="AlphaFoldDB" id="A0ABD0Y7P0"/>
<feature type="transmembrane region" description="Helical" evidence="14">
    <location>
        <begin position="79"/>
        <end position="96"/>
    </location>
</feature>
<evidence type="ECO:0000256" key="9">
    <source>
        <dbReference type="ARBA" id="ARBA00023136"/>
    </source>
</evidence>
<evidence type="ECO:0000256" key="5">
    <source>
        <dbReference type="ARBA" id="ARBA00022597"/>
    </source>
</evidence>
<organism evidence="15 16">
    <name type="scientific">Ranatra chinensis</name>
    <dbReference type="NCBI Taxonomy" id="642074"/>
    <lineage>
        <taxon>Eukaryota</taxon>
        <taxon>Metazoa</taxon>
        <taxon>Ecdysozoa</taxon>
        <taxon>Arthropoda</taxon>
        <taxon>Hexapoda</taxon>
        <taxon>Insecta</taxon>
        <taxon>Pterygota</taxon>
        <taxon>Neoptera</taxon>
        <taxon>Paraneoptera</taxon>
        <taxon>Hemiptera</taxon>
        <taxon>Heteroptera</taxon>
        <taxon>Panheteroptera</taxon>
        <taxon>Nepomorpha</taxon>
        <taxon>Nepidae</taxon>
        <taxon>Ranatrinae</taxon>
        <taxon>Ranatra</taxon>
    </lineage>
</organism>
<gene>
    <name evidence="15" type="ORF">AAG570_014048</name>
</gene>
<comment type="subcellular location">
    <subcellularLocation>
        <location evidence="1">Cell membrane</location>
        <topology evidence="1">Multi-pass membrane protein</topology>
    </subcellularLocation>
</comment>
<comment type="caution">
    <text evidence="15">The sequence shown here is derived from an EMBL/GenBank/DDBJ whole genome shotgun (WGS) entry which is preliminary data.</text>
</comment>
<evidence type="ECO:0000256" key="13">
    <source>
        <dbReference type="ARBA" id="ARBA00042859"/>
    </source>
</evidence>
<evidence type="ECO:0000313" key="16">
    <source>
        <dbReference type="Proteomes" id="UP001558652"/>
    </source>
</evidence>